<keyword evidence="3" id="KW-1185">Reference proteome</keyword>
<name>A0A2U1AUZ9_9BACT</name>
<protein>
    <submittedName>
        <fullName evidence="2">Uncharacterized protein</fullName>
    </submittedName>
</protein>
<accession>A0A2U1AUZ9</accession>
<evidence type="ECO:0000313" key="3">
    <source>
        <dbReference type="Proteomes" id="UP000245466"/>
    </source>
</evidence>
<proteinExistence type="predicted"/>
<keyword evidence="1" id="KW-0472">Membrane</keyword>
<keyword evidence="1" id="KW-0812">Transmembrane</keyword>
<reference evidence="2 3" key="1">
    <citation type="submission" date="2018-04" db="EMBL/GenBank/DDBJ databases">
        <title>Genomic Encyclopedia of Type Strains, Phase IV (KMG-IV): sequencing the most valuable type-strain genomes for metagenomic binning, comparative biology and taxonomic classification.</title>
        <authorList>
            <person name="Goeker M."/>
        </authorList>
    </citation>
    <scope>NUCLEOTIDE SEQUENCE [LARGE SCALE GENOMIC DNA]</scope>
    <source>
        <strain evidence="2 3">DSM 100231</strain>
    </source>
</reference>
<organism evidence="2 3">
    <name type="scientific">Pontibacter virosus</name>
    <dbReference type="NCBI Taxonomy" id="1765052"/>
    <lineage>
        <taxon>Bacteria</taxon>
        <taxon>Pseudomonadati</taxon>
        <taxon>Bacteroidota</taxon>
        <taxon>Cytophagia</taxon>
        <taxon>Cytophagales</taxon>
        <taxon>Hymenobacteraceae</taxon>
        <taxon>Pontibacter</taxon>
    </lineage>
</organism>
<evidence type="ECO:0000256" key="1">
    <source>
        <dbReference type="SAM" id="Phobius"/>
    </source>
</evidence>
<feature type="transmembrane region" description="Helical" evidence="1">
    <location>
        <begin position="72"/>
        <end position="95"/>
    </location>
</feature>
<dbReference type="AlphaFoldDB" id="A0A2U1AUZ9"/>
<comment type="caution">
    <text evidence="2">The sequence shown here is derived from an EMBL/GenBank/DDBJ whole genome shotgun (WGS) entry which is preliminary data.</text>
</comment>
<dbReference type="Proteomes" id="UP000245466">
    <property type="component" value="Unassembled WGS sequence"/>
</dbReference>
<dbReference type="EMBL" id="QEKI01000008">
    <property type="protein sequence ID" value="PVY40256.1"/>
    <property type="molecule type" value="Genomic_DNA"/>
</dbReference>
<keyword evidence="1" id="KW-1133">Transmembrane helix</keyword>
<gene>
    <name evidence="2" type="ORF">C8E01_108150</name>
</gene>
<evidence type="ECO:0000313" key="2">
    <source>
        <dbReference type="EMBL" id="PVY40256.1"/>
    </source>
</evidence>
<sequence length="229" mass="26508">MLKLPRSRCGILSTRPLCATSLGQSEQSMTGYILLNKDKLIRTFVWTAIILTTAFCIWTYNNCDSGNCYNSADFIIGIATTLLILPTFSITIETIQSYIEYRRTKEFFNSIPMGELLKNGFKENLSEKESKWFMSKLIIVGQFDNYHMICEVENGRLRVIAKTNYDHLDTWDDKDIDSIQQSFRHVRFEYDGDGIATSLKVSDVKKMTYESLVSHLKEFVKMLRKLKVE</sequence>
<feature type="transmembrane region" description="Helical" evidence="1">
    <location>
        <begin position="40"/>
        <end position="60"/>
    </location>
</feature>